<dbReference type="Pfam" id="PF00356">
    <property type="entry name" value="LacI"/>
    <property type="match status" value="1"/>
</dbReference>
<proteinExistence type="predicted"/>
<dbReference type="AlphaFoldDB" id="A0A8J3IY49"/>
<reference evidence="5" key="1">
    <citation type="submission" date="2020-10" db="EMBL/GenBank/DDBJ databases">
        <title>Taxonomic study of unclassified bacteria belonging to the class Ktedonobacteria.</title>
        <authorList>
            <person name="Yabe S."/>
            <person name="Wang C.M."/>
            <person name="Zheng Y."/>
            <person name="Sakai Y."/>
            <person name="Cavaletti L."/>
            <person name="Monciardini P."/>
            <person name="Donadio S."/>
        </authorList>
    </citation>
    <scope>NUCLEOTIDE SEQUENCE</scope>
    <source>
        <strain evidence="5">ID150040</strain>
    </source>
</reference>
<keyword evidence="3" id="KW-0804">Transcription</keyword>
<dbReference type="InterPro" id="IPR010982">
    <property type="entry name" value="Lambda_DNA-bd_dom_sf"/>
</dbReference>
<dbReference type="Proteomes" id="UP000597444">
    <property type="component" value="Unassembled WGS sequence"/>
</dbReference>
<dbReference type="PROSITE" id="PS50932">
    <property type="entry name" value="HTH_LACI_2"/>
    <property type="match status" value="1"/>
</dbReference>
<protein>
    <submittedName>
        <fullName evidence="5">LacI family transcriptional regulator</fullName>
    </submittedName>
</protein>
<dbReference type="SMART" id="SM00354">
    <property type="entry name" value="HTH_LACI"/>
    <property type="match status" value="1"/>
</dbReference>
<evidence type="ECO:0000313" key="5">
    <source>
        <dbReference type="EMBL" id="GHP00070.1"/>
    </source>
</evidence>
<dbReference type="CDD" id="cd06267">
    <property type="entry name" value="PBP1_LacI_sugar_binding-like"/>
    <property type="match status" value="1"/>
</dbReference>
<dbReference type="Gene3D" id="1.10.260.40">
    <property type="entry name" value="lambda repressor-like DNA-binding domains"/>
    <property type="match status" value="1"/>
</dbReference>
<comment type="caution">
    <text evidence="5">The sequence shown here is derived from an EMBL/GenBank/DDBJ whole genome shotgun (WGS) entry which is preliminary data.</text>
</comment>
<evidence type="ECO:0000256" key="3">
    <source>
        <dbReference type="ARBA" id="ARBA00023163"/>
    </source>
</evidence>
<dbReference type="GO" id="GO:0000976">
    <property type="term" value="F:transcription cis-regulatory region binding"/>
    <property type="evidence" value="ECO:0007669"/>
    <property type="project" value="TreeGrafter"/>
</dbReference>
<dbReference type="PRINTS" id="PR00036">
    <property type="entry name" value="HTHLACI"/>
</dbReference>
<dbReference type="Pfam" id="PF13377">
    <property type="entry name" value="Peripla_BP_3"/>
    <property type="match status" value="1"/>
</dbReference>
<dbReference type="PANTHER" id="PTHR30146:SF109">
    <property type="entry name" value="HTH-TYPE TRANSCRIPTIONAL REGULATOR GALS"/>
    <property type="match status" value="1"/>
</dbReference>
<dbReference type="Gene3D" id="3.40.50.2300">
    <property type="match status" value="2"/>
</dbReference>
<organism evidence="5 6">
    <name type="scientific">Reticulibacter mediterranei</name>
    <dbReference type="NCBI Taxonomy" id="2778369"/>
    <lineage>
        <taxon>Bacteria</taxon>
        <taxon>Bacillati</taxon>
        <taxon>Chloroflexota</taxon>
        <taxon>Ktedonobacteria</taxon>
        <taxon>Ktedonobacterales</taxon>
        <taxon>Reticulibacteraceae</taxon>
        <taxon>Reticulibacter</taxon>
    </lineage>
</organism>
<feature type="domain" description="HTH lacI-type" evidence="4">
    <location>
        <begin position="10"/>
        <end position="64"/>
    </location>
</feature>
<dbReference type="PANTHER" id="PTHR30146">
    <property type="entry name" value="LACI-RELATED TRANSCRIPTIONAL REPRESSOR"/>
    <property type="match status" value="1"/>
</dbReference>
<keyword evidence="1" id="KW-0805">Transcription regulation</keyword>
<keyword evidence="2" id="KW-0238">DNA-binding</keyword>
<keyword evidence="6" id="KW-1185">Reference proteome</keyword>
<name>A0A8J3IY49_9CHLR</name>
<gene>
    <name evidence="5" type="ORF">KSF_101170</name>
</gene>
<dbReference type="InterPro" id="IPR046335">
    <property type="entry name" value="LacI/GalR-like_sensor"/>
</dbReference>
<accession>A0A8J3IY49</accession>
<dbReference type="SUPFAM" id="SSF53822">
    <property type="entry name" value="Periplasmic binding protein-like I"/>
    <property type="match status" value="1"/>
</dbReference>
<dbReference type="SUPFAM" id="SSF47413">
    <property type="entry name" value="lambda repressor-like DNA-binding domains"/>
    <property type="match status" value="1"/>
</dbReference>
<evidence type="ECO:0000256" key="2">
    <source>
        <dbReference type="ARBA" id="ARBA00023125"/>
    </source>
</evidence>
<dbReference type="EMBL" id="BNJK01000002">
    <property type="protein sequence ID" value="GHP00070.1"/>
    <property type="molecule type" value="Genomic_DNA"/>
</dbReference>
<dbReference type="CDD" id="cd01392">
    <property type="entry name" value="HTH_LacI"/>
    <property type="match status" value="1"/>
</dbReference>
<dbReference type="GO" id="GO:0003700">
    <property type="term" value="F:DNA-binding transcription factor activity"/>
    <property type="evidence" value="ECO:0007669"/>
    <property type="project" value="TreeGrafter"/>
</dbReference>
<sequence length="347" mass="37799">MSDQNRGKIPTIHDVARIAGVGIGTVSRVINHSTGVKPATRQRVQAAIEELRYSPNLIARSMISRNTGAIGIIVPFFTRPFFIEVLQGAVAAITHMGRELVLYNVETNDQRDRYFRDLPGQRKVDGLLVISLSPDDVAASAFRQAGMPVVLVDAYHPLLTSLVVDNIEGAYQAVKCLIAHGHRRIGFINGVTEGNFRFNQANDRLIGLHRAIGEAGLLFEPELVLTAPWDRQGGKQAALQLLARADRPTAIFAASDVQAIGVLEAARSLHLSVPADLSLIGYDDIEMAEVLELSTVQQPMKRMGELGVQKLLACIGGTADGEFLPELIRLQPSLMMRHTVIHTAPNV</sequence>
<dbReference type="InterPro" id="IPR000843">
    <property type="entry name" value="HTH_LacI"/>
</dbReference>
<evidence type="ECO:0000256" key="1">
    <source>
        <dbReference type="ARBA" id="ARBA00023015"/>
    </source>
</evidence>
<dbReference type="InterPro" id="IPR028082">
    <property type="entry name" value="Peripla_BP_I"/>
</dbReference>
<evidence type="ECO:0000259" key="4">
    <source>
        <dbReference type="PROSITE" id="PS50932"/>
    </source>
</evidence>
<dbReference type="PROSITE" id="PS00356">
    <property type="entry name" value="HTH_LACI_1"/>
    <property type="match status" value="1"/>
</dbReference>
<evidence type="ECO:0000313" key="6">
    <source>
        <dbReference type="Proteomes" id="UP000597444"/>
    </source>
</evidence>
<dbReference type="RefSeq" id="WP_220210665.1">
    <property type="nucleotide sequence ID" value="NZ_BNJK01000002.1"/>
</dbReference>